<organism evidence="2 3">
    <name type="scientific">Weissella oryzae (strain DSM 25784 / JCM 18191 / LMG 30913 / SG25)</name>
    <dbReference type="NCBI Taxonomy" id="1329250"/>
    <lineage>
        <taxon>Bacteria</taxon>
        <taxon>Bacillati</taxon>
        <taxon>Bacillota</taxon>
        <taxon>Bacilli</taxon>
        <taxon>Lactobacillales</taxon>
        <taxon>Lactobacillaceae</taxon>
        <taxon>Weissella</taxon>
    </lineage>
</organism>
<keyword evidence="1" id="KW-0812">Transmembrane</keyword>
<proteinExistence type="predicted"/>
<evidence type="ECO:0000313" key="3">
    <source>
        <dbReference type="Proteomes" id="UP000030643"/>
    </source>
</evidence>
<reference evidence="3" key="1">
    <citation type="journal article" date="2014" name="Genome Announc.">
        <title>Draft genome sequence of Weissella oryzae SG25T, isolated from fermented rice grains.</title>
        <authorList>
            <person name="Tanizawa Y."/>
            <person name="Fujisawa T."/>
            <person name="Mochizuki T."/>
            <person name="Kaminuma E."/>
            <person name="Suzuki Y."/>
            <person name="Nakamura Y."/>
            <person name="Tohno M."/>
        </authorList>
    </citation>
    <scope>NUCLEOTIDE SEQUENCE [LARGE SCALE GENOMIC DNA]</scope>
    <source>
        <strain evidence="3">DSM 25784 / JCM 18191 / LMG 30913 / SG25</strain>
    </source>
</reference>
<dbReference type="Proteomes" id="UP000030643">
    <property type="component" value="Unassembled WGS sequence"/>
</dbReference>
<dbReference type="STRING" id="1329250.WOSG25_150170"/>
<name>A0A069D316_WEIOS</name>
<dbReference type="EMBL" id="DF820498">
    <property type="protein sequence ID" value="GAK31766.1"/>
    <property type="molecule type" value="Genomic_DNA"/>
</dbReference>
<keyword evidence="3" id="KW-1185">Reference proteome</keyword>
<evidence type="ECO:0000256" key="1">
    <source>
        <dbReference type="SAM" id="Phobius"/>
    </source>
</evidence>
<keyword evidence="1" id="KW-1133">Transmembrane helix</keyword>
<accession>A0A069D316</accession>
<sequence length="55" mass="6211">MPRLLKVIIIGFALIVIGIIMMVLSEHFGSIRGFNWNNHGFAIENVRVLSAILKF</sequence>
<keyword evidence="1" id="KW-0472">Membrane</keyword>
<evidence type="ECO:0000313" key="2">
    <source>
        <dbReference type="EMBL" id="GAK31766.1"/>
    </source>
</evidence>
<dbReference type="RefSeq" id="WP_190279656.1">
    <property type="nucleotide sequence ID" value="NZ_DF820498.1"/>
</dbReference>
<gene>
    <name evidence="2" type="ORF">WOSG25_150170</name>
</gene>
<protein>
    <submittedName>
        <fullName evidence="2">Uncharacterized protein</fullName>
    </submittedName>
</protein>
<feature type="transmembrane region" description="Helical" evidence="1">
    <location>
        <begin position="6"/>
        <end position="24"/>
    </location>
</feature>
<dbReference type="AlphaFoldDB" id="A0A069D316"/>